<evidence type="ECO:0000313" key="1">
    <source>
        <dbReference type="EMBL" id="GAA4667349.1"/>
    </source>
</evidence>
<comment type="caution">
    <text evidence="1">The sequence shown here is derived from an EMBL/GenBank/DDBJ whole genome shotgun (WGS) entry which is preliminary data.</text>
</comment>
<reference evidence="2" key="1">
    <citation type="journal article" date="2019" name="Int. J. Syst. Evol. Microbiol.">
        <title>The Global Catalogue of Microorganisms (GCM) 10K type strain sequencing project: providing services to taxonomists for standard genome sequencing and annotation.</title>
        <authorList>
            <consortium name="The Broad Institute Genomics Platform"/>
            <consortium name="The Broad Institute Genome Sequencing Center for Infectious Disease"/>
            <person name="Wu L."/>
            <person name="Ma J."/>
        </authorList>
    </citation>
    <scope>NUCLEOTIDE SEQUENCE [LARGE SCALE GENOMIC DNA]</scope>
    <source>
        <strain evidence="2">JCM 17714</strain>
    </source>
</reference>
<dbReference type="Proteomes" id="UP001501699">
    <property type="component" value="Unassembled WGS sequence"/>
</dbReference>
<gene>
    <name evidence="1" type="ORF">GCM10023262_15890</name>
</gene>
<proteinExistence type="predicted"/>
<sequence>MMSSDKVECVKFNSDKFLKELMGLKATEKAVYTTLVLLMNDKKAPLINNASYLSSWCGCSVKTFQKTLETLISMGYITRLENGNLWHRSLAFDYSISKFSERASKAAHMRWSKKRQEAIHVQ</sequence>
<dbReference type="Pfam" id="PF13730">
    <property type="entry name" value="HTH_36"/>
    <property type="match status" value="1"/>
</dbReference>
<dbReference type="EMBL" id="BAABJA010000020">
    <property type="protein sequence ID" value="GAA4667349.1"/>
    <property type="molecule type" value="Genomic_DNA"/>
</dbReference>
<accession>A0ABP8VQC4</accession>
<evidence type="ECO:0008006" key="3">
    <source>
        <dbReference type="Google" id="ProtNLM"/>
    </source>
</evidence>
<dbReference type="InterPro" id="IPR036388">
    <property type="entry name" value="WH-like_DNA-bd_sf"/>
</dbReference>
<name>A0ABP8VQC4_9HYPH</name>
<dbReference type="Gene3D" id="1.10.10.10">
    <property type="entry name" value="Winged helix-like DNA-binding domain superfamily/Winged helix DNA-binding domain"/>
    <property type="match status" value="1"/>
</dbReference>
<protein>
    <recommendedName>
        <fullName evidence="3">Phage related protein</fullName>
    </recommendedName>
</protein>
<organism evidence="1 2">
    <name type="scientific">Bartonella pachyuromydis</name>
    <dbReference type="NCBI Taxonomy" id="931097"/>
    <lineage>
        <taxon>Bacteria</taxon>
        <taxon>Pseudomonadati</taxon>
        <taxon>Pseudomonadota</taxon>
        <taxon>Alphaproteobacteria</taxon>
        <taxon>Hyphomicrobiales</taxon>
        <taxon>Bartonellaceae</taxon>
        <taxon>Bartonella</taxon>
    </lineage>
</organism>
<evidence type="ECO:0000313" key="2">
    <source>
        <dbReference type="Proteomes" id="UP001501699"/>
    </source>
</evidence>
<keyword evidence="2" id="KW-1185">Reference proteome</keyword>